<evidence type="ECO:0000256" key="2">
    <source>
        <dbReference type="SAM" id="Coils"/>
    </source>
</evidence>
<gene>
    <name evidence="3" type="ORF">BDD39_001085</name>
</gene>
<evidence type="ECO:0000313" key="3">
    <source>
        <dbReference type="EMBL" id="NIK14575.1"/>
    </source>
</evidence>
<proteinExistence type="predicted"/>
<evidence type="ECO:0000313" key="4">
    <source>
        <dbReference type="Proteomes" id="UP000532769"/>
    </source>
</evidence>
<sequence>MKKAYFSRRLYKSEIDILNVAETSYALELFNRAKRFAFQTLVREKRWKQKLYQESLHIVVKKKYGLNDYFANSAVREANALFSSLMELNQLYIRQTEEEIKDVKKKLKNERKLLTQLRKIKESCMKGNLRFPKNWNFSLHDSGIVSLDLKDRSLIWMNFYLFEHRYLDVKIKRTKAKIGRLKHRLDRLEQKKVKLKEHIPSAVFGGKKLFKQQFTKEEFIKDHEAWRKLFLAARNKEMLISGRKDAGSGNFVFHYNPETNELHMTSVTGKVVNFPGVVFPYGQEIVNKAVTEQIQCKNKKEYGKPISWSVEDHGEYYIIKCIVDVESNPYINFSTSDGVIGVDCNYNHIAWADVSRDGNFLESGKLTFSIEGKTSGQITKILETEAIALVDIAVRKKKPIVLEKLDTTLSKTGNKYGNKKANRMKSMFAYRKMIQAIKSRADKMGVAVIEVNPAFTSVSGKLKYMRKFGISIHQAAAFTIGRRGLGYKEKAPKVLKKYVSKDASHHWRHWSILDRKFSVRTHTLYHLFNVNQPYQGIDVFHPSLSEEEKRQLIKALA</sequence>
<feature type="coiled-coil region" evidence="2">
    <location>
        <begin position="171"/>
        <end position="198"/>
    </location>
</feature>
<dbReference type="InterPro" id="IPR010095">
    <property type="entry name" value="Cas12f1-like_TNB"/>
</dbReference>
<dbReference type="NCBIfam" id="TIGR01766">
    <property type="entry name" value="IS200/IS605 family accessory protein TnpB-like domain"/>
    <property type="match status" value="1"/>
</dbReference>
<evidence type="ECO:0000256" key="1">
    <source>
        <dbReference type="ARBA" id="ARBA00023125"/>
    </source>
</evidence>
<accession>A0A846MIK3</accession>
<dbReference type="AlphaFoldDB" id="A0A846MIK3"/>
<keyword evidence="4" id="KW-1185">Reference proteome</keyword>
<reference evidence="3 4" key="1">
    <citation type="submission" date="2020-03" db="EMBL/GenBank/DDBJ databases">
        <title>Genomic Encyclopedia of Archaeal and Bacterial Type Strains, Phase II (KMG-II): from individual species to whole genera.</title>
        <authorList>
            <person name="Goeker M."/>
        </authorList>
    </citation>
    <scope>NUCLEOTIDE SEQUENCE [LARGE SCALE GENOMIC DNA]</scope>
    <source>
        <strain evidence="3 4">DSM 4749</strain>
    </source>
</reference>
<dbReference type="GO" id="GO:0003677">
    <property type="term" value="F:DNA binding"/>
    <property type="evidence" value="ECO:0007669"/>
    <property type="project" value="UniProtKB-KW"/>
</dbReference>
<dbReference type="RefSeq" id="WP_166908912.1">
    <property type="nucleotide sequence ID" value="NZ_JAASRS010000001.1"/>
</dbReference>
<protein>
    <submittedName>
        <fullName evidence="3">IS605 OrfB family transposase</fullName>
    </submittedName>
</protein>
<dbReference type="EMBL" id="JAASRS010000001">
    <property type="protein sequence ID" value="NIK14575.1"/>
    <property type="molecule type" value="Genomic_DNA"/>
</dbReference>
<keyword evidence="1" id="KW-0238">DNA-binding</keyword>
<dbReference type="Proteomes" id="UP000532769">
    <property type="component" value="Unassembled WGS sequence"/>
</dbReference>
<comment type="caution">
    <text evidence="3">The sequence shown here is derived from an EMBL/GenBank/DDBJ whole genome shotgun (WGS) entry which is preliminary data.</text>
</comment>
<feature type="coiled-coil region" evidence="2">
    <location>
        <begin position="93"/>
        <end position="120"/>
    </location>
</feature>
<name>A0A846MIK3_9BACL</name>
<keyword evidence="2" id="KW-0175">Coiled coil</keyword>
<organism evidence="3 4">
    <name type="scientific">Saccharococcus thermophilus</name>
    <dbReference type="NCBI Taxonomy" id="29396"/>
    <lineage>
        <taxon>Bacteria</taxon>
        <taxon>Bacillati</taxon>
        <taxon>Bacillota</taxon>
        <taxon>Bacilli</taxon>
        <taxon>Bacillales</taxon>
        <taxon>Anoxybacillaceae</taxon>
        <taxon>Saccharococcus</taxon>
    </lineage>
</organism>